<organism evidence="1 2">
    <name type="scientific">Chitinophaga rhizophila</name>
    <dbReference type="NCBI Taxonomy" id="2866212"/>
    <lineage>
        <taxon>Bacteria</taxon>
        <taxon>Pseudomonadati</taxon>
        <taxon>Bacteroidota</taxon>
        <taxon>Chitinophagia</taxon>
        <taxon>Chitinophagales</taxon>
        <taxon>Chitinophagaceae</taxon>
        <taxon>Chitinophaga</taxon>
    </lineage>
</organism>
<keyword evidence="2" id="KW-1185">Reference proteome</keyword>
<name>A0ABS7GIU9_9BACT</name>
<reference evidence="1 2" key="1">
    <citation type="submission" date="2021-08" db="EMBL/GenBank/DDBJ databases">
        <title>The genome sequence of Chitinophaga sp. B61.</title>
        <authorList>
            <person name="Zhang X."/>
        </authorList>
    </citation>
    <scope>NUCLEOTIDE SEQUENCE [LARGE SCALE GENOMIC DNA]</scope>
    <source>
        <strain evidence="1 2">B61</strain>
    </source>
</reference>
<protein>
    <recommendedName>
        <fullName evidence="3">Carboxypeptidase regulatory-like domain-containing protein</fullName>
    </recommendedName>
</protein>
<dbReference type="Proteomes" id="UP000812961">
    <property type="component" value="Unassembled WGS sequence"/>
</dbReference>
<evidence type="ECO:0000313" key="2">
    <source>
        <dbReference type="Proteomes" id="UP000812961"/>
    </source>
</evidence>
<evidence type="ECO:0000313" key="1">
    <source>
        <dbReference type="EMBL" id="MBW8687626.1"/>
    </source>
</evidence>
<proteinExistence type="predicted"/>
<accession>A0ABS7GIU9</accession>
<comment type="caution">
    <text evidence="1">The sequence shown here is derived from an EMBL/GenBank/DDBJ whole genome shotgun (WGS) entry which is preliminary data.</text>
</comment>
<dbReference type="RefSeq" id="WP_220252955.1">
    <property type="nucleotide sequence ID" value="NZ_JAICCF010000005.1"/>
</dbReference>
<dbReference type="EMBL" id="JAICCF010000005">
    <property type="protein sequence ID" value="MBW8687626.1"/>
    <property type="molecule type" value="Genomic_DNA"/>
</dbReference>
<sequence>MCYLLIGNISAFISDDCTEPLVNARLRVYLPDGRCPTGNDPKNYIYNGPGQLTSAQVEAKQERLLAETTLDERGNFTLTWEQLHLFTEPLELDISLHHMPEQAGIRGIVSNYHLSTVVPHWTRSGQRYVAAYAYVIPVECWSQIRANYGTWIIAGTVRRLQASEGQSQLRVEAYNVGNHRLLGCARTDDQGKYQLRFSKKELTSKWSTVSEPGHENGPDIYFKVYRDKQLVWEEDPATAMMPGRRSVAPCTTININIRESAFRKTPGWLGSWAVTGRKSSLVRH</sequence>
<gene>
    <name evidence="1" type="ORF">K1Y79_25030</name>
</gene>
<evidence type="ECO:0008006" key="3">
    <source>
        <dbReference type="Google" id="ProtNLM"/>
    </source>
</evidence>